<evidence type="ECO:0000313" key="2">
    <source>
        <dbReference type="EMBL" id="KAJ9561448.1"/>
    </source>
</evidence>
<comment type="caution">
    <text evidence="2">The sequence shown here is derived from an EMBL/GenBank/DDBJ whole genome shotgun (WGS) entry which is preliminary data.</text>
</comment>
<keyword evidence="3" id="KW-1185">Reference proteome</keyword>
<dbReference type="EMBL" id="JARYMX010000002">
    <property type="protein sequence ID" value="KAJ9561448.1"/>
    <property type="molecule type" value="Genomic_DNA"/>
</dbReference>
<sequence length="400" mass="46316">MASNANAFMSTGSQSKPPTLIKEEYPHWKVRMVSFLVGIHPRICEFLHNPSYVPTNLIPRVPATEITPDIPKHLEPKDVTKWSEEDKIMVELGHKCKRLLIMAIPHDIFKSIEGGRKTLKNNRAECINEYHTFKALEGESLSDTYSRFNTLISNCKRYGIMRSPEDNNSVFLGSLGQEWVHLTMSMRTTLYLEGWSLEDAFRSLKSQENQVMQTKRSYGGPLALVAGEGIETKREEKKEEKEKKKKKKVLIAESEESSEEEISMKELAKAVALMTREFRRGGDRREFRGQEKKYFRESGRREEDVKRDDEKKNAYRGEDQNPKKKDPRDASYFKRKAEYYTQKSLLGQTSDLVTDKSSEDEAQRRLLAWEDSDAEDEILMTPDSELSFPELDTRIPIRNT</sequence>
<accession>A0AA38TI83</accession>
<dbReference type="AlphaFoldDB" id="A0AA38TI83"/>
<dbReference type="Proteomes" id="UP001172457">
    <property type="component" value="Chromosome 2"/>
</dbReference>
<gene>
    <name evidence="2" type="ORF">OSB04_006608</name>
</gene>
<evidence type="ECO:0000256" key="1">
    <source>
        <dbReference type="SAM" id="MobiDB-lite"/>
    </source>
</evidence>
<reference evidence="2" key="1">
    <citation type="submission" date="2023-03" db="EMBL/GenBank/DDBJ databases">
        <title>Chromosome-scale reference genome and RAD-based genetic map of yellow starthistle (Centaurea solstitialis) reveal putative structural variation and QTLs associated with invader traits.</title>
        <authorList>
            <person name="Reatini B."/>
            <person name="Cang F.A."/>
            <person name="Jiang Q."/>
            <person name="Mckibben M.T.W."/>
            <person name="Barker M.S."/>
            <person name="Rieseberg L.H."/>
            <person name="Dlugosch K.M."/>
        </authorList>
    </citation>
    <scope>NUCLEOTIDE SEQUENCE</scope>
    <source>
        <strain evidence="2">CAN-66</strain>
        <tissue evidence="2">Leaf</tissue>
    </source>
</reference>
<proteinExistence type="predicted"/>
<feature type="region of interest" description="Disordered" evidence="1">
    <location>
        <begin position="232"/>
        <end position="255"/>
    </location>
</feature>
<feature type="region of interest" description="Disordered" evidence="1">
    <location>
        <begin position="289"/>
        <end position="333"/>
    </location>
</feature>
<protein>
    <submittedName>
        <fullName evidence="2">Uncharacterized protein</fullName>
    </submittedName>
</protein>
<organism evidence="2 3">
    <name type="scientific">Centaurea solstitialis</name>
    <name type="common">yellow star-thistle</name>
    <dbReference type="NCBI Taxonomy" id="347529"/>
    <lineage>
        <taxon>Eukaryota</taxon>
        <taxon>Viridiplantae</taxon>
        <taxon>Streptophyta</taxon>
        <taxon>Embryophyta</taxon>
        <taxon>Tracheophyta</taxon>
        <taxon>Spermatophyta</taxon>
        <taxon>Magnoliopsida</taxon>
        <taxon>eudicotyledons</taxon>
        <taxon>Gunneridae</taxon>
        <taxon>Pentapetalae</taxon>
        <taxon>asterids</taxon>
        <taxon>campanulids</taxon>
        <taxon>Asterales</taxon>
        <taxon>Asteraceae</taxon>
        <taxon>Carduoideae</taxon>
        <taxon>Cardueae</taxon>
        <taxon>Centaureinae</taxon>
        <taxon>Centaurea</taxon>
    </lineage>
</organism>
<feature type="compositionally biased region" description="Basic and acidic residues" evidence="1">
    <location>
        <begin position="232"/>
        <end position="242"/>
    </location>
</feature>
<name>A0AA38TI83_9ASTR</name>
<evidence type="ECO:0000313" key="3">
    <source>
        <dbReference type="Proteomes" id="UP001172457"/>
    </source>
</evidence>